<gene>
    <name evidence="1" type="ORF">CDAR_607161</name>
</gene>
<reference evidence="1 2" key="1">
    <citation type="submission" date="2021-06" db="EMBL/GenBank/DDBJ databases">
        <title>Caerostris darwini draft genome.</title>
        <authorList>
            <person name="Kono N."/>
            <person name="Arakawa K."/>
        </authorList>
    </citation>
    <scope>NUCLEOTIDE SEQUENCE [LARGE SCALE GENOMIC DNA]</scope>
</reference>
<protein>
    <submittedName>
        <fullName evidence="1">Uncharacterized protein</fullName>
    </submittedName>
</protein>
<organism evidence="1 2">
    <name type="scientific">Caerostris darwini</name>
    <dbReference type="NCBI Taxonomy" id="1538125"/>
    <lineage>
        <taxon>Eukaryota</taxon>
        <taxon>Metazoa</taxon>
        <taxon>Ecdysozoa</taxon>
        <taxon>Arthropoda</taxon>
        <taxon>Chelicerata</taxon>
        <taxon>Arachnida</taxon>
        <taxon>Araneae</taxon>
        <taxon>Araneomorphae</taxon>
        <taxon>Entelegynae</taxon>
        <taxon>Araneoidea</taxon>
        <taxon>Araneidae</taxon>
        <taxon>Caerostris</taxon>
    </lineage>
</organism>
<keyword evidence="2" id="KW-1185">Reference proteome</keyword>
<accession>A0AAV4QHM0</accession>
<dbReference type="EMBL" id="BPLQ01004586">
    <property type="protein sequence ID" value="GIY09193.1"/>
    <property type="molecule type" value="Genomic_DNA"/>
</dbReference>
<dbReference type="Proteomes" id="UP001054837">
    <property type="component" value="Unassembled WGS sequence"/>
</dbReference>
<comment type="caution">
    <text evidence="1">The sequence shown here is derived from an EMBL/GenBank/DDBJ whole genome shotgun (WGS) entry which is preliminary data.</text>
</comment>
<name>A0AAV4QHM0_9ARAC</name>
<sequence length="138" mass="16018">MKLQACRFDLRLHESRKFTGKKIIHCEVTEFFKTLLEMQNSPLFRTNERNEQKGIRMREIDGRSFRKKKGEGIFLDGYSDKINKTRRVSNHSLIAPSNEERSFGRGVLSVTSAIFQVPSVRPNSFGMHSLNSIHRDFA</sequence>
<dbReference type="AlphaFoldDB" id="A0AAV4QHM0"/>
<evidence type="ECO:0000313" key="2">
    <source>
        <dbReference type="Proteomes" id="UP001054837"/>
    </source>
</evidence>
<proteinExistence type="predicted"/>
<evidence type="ECO:0000313" key="1">
    <source>
        <dbReference type="EMBL" id="GIY09193.1"/>
    </source>
</evidence>